<dbReference type="Pfam" id="PF08490">
    <property type="entry name" value="DUF1744"/>
    <property type="match status" value="1"/>
</dbReference>
<dbReference type="GO" id="GO:0006272">
    <property type="term" value="P:leading strand elongation"/>
    <property type="evidence" value="ECO:0007669"/>
    <property type="project" value="TreeGrafter"/>
</dbReference>
<keyword evidence="1" id="KW-0239">DNA-directed DNA polymerase</keyword>
<dbReference type="GO" id="GO:0008270">
    <property type="term" value="F:zinc ion binding"/>
    <property type="evidence" value="ECO:0007669"/>
    <property type="project" value="UniProtKB-KW"/>
</dbReference>
<dbReference type="EMBL" id="JAUJYN010000011">
    <property type="protein sequence ID" value="KAK1260374.1"/>
    <property type="molecule type" value="Genomic_DNA"/>
</dbReference>
<evidence type="ECO:0000313" key="4">
    <source>
        <dbReference type="Proteomes" id="UP001179952"/>
    </source>
</evidence>
<dbReference type="AlphaFoldDB" id="A0AAV9A8B7"/>
<keyword evidence="1" id="KW-0808">Transferase</keyword>
<dbReference type="Proteomes" id="UP001179952">
    <property type="component" value="Unassembled WGS sequence"/>
</dbReference>
<keyword evidence="1" id="KW-0863">Zinc-finger</keyword>
<evidence type="ECO:0000259" key="2">
    <source>
        <dbReference type="Pfam" id="PF08490"/>
    </source>
</evidence>
<proteinExistence type="inferred from homology"/>
<gene>
    <name evidence="3" type="ORF">QJS04_geneDACA025108</name>
</gene>
<protein>
    <recommendedName>
        <fullName evidence="1">DNA polymerase epsilon catalytic subunit</fullName>
        <ecNumber evidence="1">2.7.7.7</ecNumber>
    </recommendedName>
</protein>
<keyword evidence="1" id="KW-0411">Iron-sulfur</keyword>
<dbReference type="PANTHER" id="PTHR10670">
    <property type="entry name" value="DNA POLYMERASE EPSILON CATALYTIC SUBUNIT A"/>
    <property type="match status" value="1"/>
</dbReference>
<keyword evidence="1" id="KW-0479">Metal-binding</keyword>
<dbReference type="GO" id="GO:0000278">
    <property type="term" value="P:mitotic cell cycle"/>
    <property type="evidence" value="ECO:0007669"/>
    <property type="project" value="TreeGrafter"/>
</dbReference>
<dbReference type="GO" id="GO:0051539">
    <property type="term" value="F:4 iron, 4 sulfur cluster binding"/>
    <property type="evidence" value="ECO:0007669"/>
    <property type="project" value="UniProtKB-KW"/>
</dbReference>
<name>A0AAV9A8B7_ACOGR</name>
<reference evidence="3" key="1">
    <citation type="journal article" date="2023" name="Nat. Commun.">
        <title>Diploid and tetraploid genomes of Acorus and the evolution of monocots.</title>
        <authorList>
            <person name="Ma L."/>
            <person name="Liu K.W."/>
            <person name="Li Z."/>
            <person name="Hsiao Y.Y."/>
            <person name="Qi Y."/>
            <person name="Fu T."/>
            <person name="Tang G.D."/>
            <person name="Zhang D."/>
            <person name="Sun W.H."/>
            <person name="Liu D.K."/>
            <person name="Li Y."/>
            <person name="Chen G.Z."/>
            <person name="Liu X.D."/>
            <person name="Liao X.Y."/>
            <person name="Jiang Y.T."/>
            <person name="Yu X."/>
            <person name="Hao Y."/>
            <person name="Huang J."/>
            <person name="Zhao X.W."/>
            <person name="Ke S."/>
            <person name="Chen Y.Y."/>
            <person name="Wu W.L."/>
            <person name="Hsu J.L."/>
            <person name="Lin Y.F."/>
            <person name="Huang M.D."/>
            <person name="Li C.Y."/>
            <person name="Huang L."/>
            <person name="Wang Z.W."/>
            <person name="Zhao X."/>
            <person name="Zhong W.Y."/>
            <person name="Peng D.H."/>
            <person name="Ahmad S."/>
            <person name="Lan S."/>
            <person name="Zhang J.S."/>
            <person name="Tsai W.C."/>
            <person name="Van de Peer Y."/>
            <person name="Liu Z.J."/>
        </authorList>
    </citation>
    <scope>NUCLEOTIDE SEQUENCE</scope>
    <source>
        <strain evidence="3">SCP</strain>
    </source>
</reference>
<comment type="cofactor">
    <cofactor evidence="1">
        <name>[4Fe-4S] cluster</name>
        <dbReference type="ChEBI" id="CHEBI:49883"/>
    </cofactor>
</comment>
<keyword evidence="1" id="KW-0548">Nucleotidyltransferase</keyword>
<dbReference type="GO" id="GO:0003887">
    <property type="term" value="F:DNA-directed DNA polymerase activity"/>
    <property type="evidence" value="ECO:0007669"/>
    <property type="project" value="UniProtKB-KW"/>
</dbReference>
<dbReference type="GO" id="GO:0006287">
    <property type="term" value="P:base-excision repair, gap-filling"/>
    <property type="evidence" value="ECO:0007669"/>
    <property type="project" value="TreeGrafter"/>
</dbReference>
<comment type="caution">
    <text evidence="3">The sequence shown here is derived from an EMBL/GenBank/DDBJ whole genome shotgun (WGS) entry which is preliminary data.</text>
</comment>
<comment type="similarity">
    <text evidence="1">Belongs to the DNA polymerase type-B family.</text>
</comment>
<comment type="catalytic activity">
    <reaction evidence="1">
        <text>DNA(n) + a 2'-deoxyribonucleoside 5'-triphosphate = DNA(n+1) + diphosphate</text>
        <dbReference type="Rhea" id="RHEA:22508"/>
        <dbReference type="Rhea" id="RHEA-COMP:17339"/>
        <dbReference type="Rhea" id="RHEA-COMP:17340"/>
        <dbReference type="ChEBI" id="CHEBI:33019"/>
        <dbReference type="ChEBI" id="CHEBI:61560"/>
        <dbReference type="ChEBI" id="CHEBI:173112"/>
        <dbReference type="EC" id="2.7.7.7"/>
    </reaction>
</comment>
<accession>A0AAV9A8B7</accession>
<dbReference type="EC" id="2.7.7.7" evidence="1"/>
<keyword evidence="1" id="KW-0408">Iron</keyword>
<keyword evidence="4" id="KW-1185">Reference proteome</keyword>
<evidence type="ECO:0000256" key="1">
    <source>
        <dbReference type="RuleBase" id="RU365029"/>
    </source>
</evidence>
<dbReference type="GO" id="GO:0008622">
    <property type="term" value="C:epsilon DNA polymerase complex"/>
    <property type="evidence" value="ECO:0007669"/>
    <property type="project" value="InterPro"/>
</dbReference>
<reference evidence="3" key="2">
    <citation type="submission" date="2023-06" db="EMBL/GenBank/DDBJ databases">
        <authorList>
            <person name="Ma L."/>
            <person name="Liu K.-W."/>
            <person name="Li Z."/>
            <person name="Hsiao Y.-Y."/>
            <person name="Qi Y."/>
            <person name="Fu T."/>
            <person name="Tang G."/>
            <person name="Zhang D."/>
            <person name="Sun W.-H."/>
            <person name="Liu D.-K."/>
            <person name="Li Y."/>
            <person name="Chen G.-Z."/>
            <person name="Liu X.-D."/>
            <person name="Liao X.-Y."/>
            <person name="Jiang Y.-T."/>
            <person name="Yu X."/>
            <person name="Hao Y."/>
            <person name="Huang J."/>
            <person name="Zhao X.-W."/>
            <person name="Ke S."/>
            <person name="Chen Y.-Y."/>
            <person name="Wu W.-L."/>
            <person name="Hsu J.-L."/>
            <person name="Lin Y.-F."/>
            <person name="Huang M.-D."/>
            <person name="Li C.-Y."/>
            <person name="Huang L."/>
            <person name="Wang Z.-W."/>
            <person name="Zhao X."/>
            <person name="Zhong W.-Y."/>
            <person name="Peng D.-H."/>
            <person name="Ahmad S."/>
            <person name="Lan S."/>
            <person name="Zhang J.-S."/>
            <person name="Tsai W.-C."/>
            <person name="Van De Peer Y."/>
            <person name="Liu Z.-J."/>
        </authorList>
    </citation>
    <scope>NUCLEOTIDE SEQUENCE</scope>
    <source>
        <strain evidence="3">SCP</strain>
        <tissue evidence="3">Leaves</tissue>
    </source>
</reference>
<dbReference type="InterPro" id="IPR013697">
    <property type="entry name" value="DNA_pol_e_suA_C"/>
</dbReference>
<comment type="function">
    <text evidence="1">DNA polymerase II participates in chromosomal DNA replication.</text>
</comment>
<dbReference type="GO" id="GO:0045004">
    <property type="term" value="P:DNA replication proofreading"/>
    <property type="evidence" value="ECO:0007669"/>
    <property type="project" value="TreeGrafter"/>
</dbReference>
<dbReference type="InterPro" id="IPR029703">
    <property type="entry name" value="POL2"/>
</dbReference>
<sequence>MVQNLDDRYFGYLMIPDLGGIAEEDSSFADEVQQPVLTYPGAYRRVTVELKVHHLAVNALLKSNLVDEMDGGALLGFDHDIPMSKLHDPALRRILHKDV</sequence>
<dbReference type="GO" id="GO:0006297">
    <property type="term" value="P:nucleotide-excision repair, DNA gap filling"/>
    <property type="evidence" value="ECO:0007669"/>
    <property type="project" value="TreeGrafter"/>
</dbReference>
<dbReference type="GO" id="GO:0003677">
    <property type="term" value="F:DNA binding"/>
    <property type="evidence" value="ECO:0007669"/>
    <property type="project" value="UniProtKB-KW"/>
</dbReference>
<evidence type="ECO:0000313" key="3">
    <source>
        <dbReference type="EMBL" id="KAK1260374.1"/>
    </source>
</evidence>
<keyword evidence="1" id="KW-0004">4Fe-4S</keyword>
<keyword evidence="1" id="KW-0862">Zinc</keyword>
<keyword evidence="1" id="KW-0539">Nucleus</keyword>
<dbReference type="PANTHER" id="PTHR10670:SF0">
    <property type="entry name" value="DNA POLYMERASE EPSILON CATALYTIC SUBUNIT A"/>
    <property type="match status" value="1"/>
</dbReference>
<feature type="domain" description="DNA polymerase epsilon catalytic subunit A C-terminal" evidence="2">
    <location>
        <begin position="15"/>
        <end position="74"/>
    </location>
</feature>
<dbReference type="GO" id="GO:0008310">
    <property type="term" value="F:single-stranded DNA 3'-5' DNA exonuclease activity"/>
    <property type="evidence" value="ECO:0007669"/>
    <property type="project" value="TreeGrafter"/>
</dbReference>
<comment type="subcellular location">
    <subcellularLocation>
        <location evidence="1">Nucleus</location>
    </subcellularLocation>
</comment>
<organism evidence="3 4">
    <name type="scientific">Acorus gramineus</name>
    <name type="common">Dwarf sweet flag</name>
    <dbReference type="NCBI Taxonomy" id="55184"/>
    <lineage>
        <taxon>Eukaryota</taxon>
        <taxon>Viridiplantae</taxon>
        <taxon>Streptophyta</taxon>
        <taxon>Embryophyta</taxon>
        <taxon>Tracheophyta</taxon>
        <taxon>Spermatophyta</taxon>
        <taxon>Magnoliopsida</taxon>
        <taxon>Liliopsida</taxon>
        <taxon>Acoraceae</taxon>
        <taxon>Acorus</taxon>
    </lineage>
</organism>
<keyword evidence="1" id="KW-0235">DNA replication</keyword>
<keyword evidence="1" id="KW-0238">DNA-binding</keyword>